<dbReference type="EMBL" id="JACKRN010000896">
    <property type="protein sequence ID" value="MCV7073583.1"/>
    <property type="molecule type" value="Genomic_DNA"/>
</dbReference>
<dbReference type="AlphaFoldDB" id="A0A9X3BJQ0"/>
<dbReference type="PROSITE" id="PS00455">
    <property type="entry name" value="AMP_BINDING"/>
    <property type="match status" value="1"/>
</dbReference>
<reference evidence="12" key="2">
    <citation type="journal article" date="2022" name="BMC Genomics">
        <title>Comparative genome analysis of mycobacteria focusing on tRNA and non-coding RNA.</title>
        <authorList>
            <person name="Behra P.R.K."/>
            <person name="Pettersson B.M.F."/>
            <person name="Ramesh M."/>
            <person name="Das S."/>
            <person name="Dasgupta S."/>
            <person name="Kirsebom L.A."/>
        </authorList>
    </citation>
    <scope>NUCLEOTIDE SEQUENCE</scope>
    <source>
        <strain evidence="12">DSM 45406</strain>
    </source>
</reference>
<feature type="domain" description="AMP-binding enzyme C-terminal" evidence="11">
    <location>
        <begin position="436"/>
        <end position="517"/>
    </location>
</feature>
<dbReference type="InterPro" id="IPR045851">
    <property type="entry name" value="AMP-bd_C_sf"/>
</dbReference>
<evidence type="ECO:0000256" key="4">
    <source>
        <dbReference type="ARBA" id="ARBA00036813"/>
    </source>
</evidence>
<dbReference type="NCBIfam" id="NF004837">
    <property type="entry name" value="PRK06187.1"/>
    <property type="match status" value="1"/>
</dbReference>
<dbReference type="InterPro" id="IPR025110">
    <property type="entry name" value="AMP-bd_C"/>
</dbReference>
<dbReference type="InterPro" id="IPR020845">
    <property type="entry name" value="AMP-binding_CS"/>
</dbReference>
<dbReference type="Pfam" id="PF00501">
    <property type="entry name" value="AMP-binding"/>
    <property type="match status" value="1"/>
</dbReference>
<dbReference type="FunFam" id="3.30.300.30:FF:000008">
    <property type="entry name" value="2,3-dihydroxybenzoate-AMP ligase"/>
    <property type="match status" value="1"/>
</dbReference>
<dbReference type="Pfam" id="PF13193">
    <property type="entry name" value="AMP-binding_C"/>
    <property type="match status" value="1"/>
</dbReference>
<dbReference type="Proteomes" id="UP001140272">
    <property type="component" value="Unassembled WGS sequence"/>
</dbReference>
<evidence type="ECO:0000313" key="12">
    <source>
        <dbReference type="EMBL" id="MCV7073583.1"/>
    </source>
</evidence>
<keyword evidence="2 12" id="KW-0436">Ligase</keyword>
<dbReference type="InterPro" id="IPR042099">
    <property type="entry name" value="ANL_N_sf"/>
</dbReference>
<dbReference type="InterPro" id="IPR050237">
    <property type="entry name" value="ATP-dep_AMP-bd_enzyme"/>
</dbReference>
<feature type="compositionally biased region" description="Polar residues" evidence="9">
    <location>
        <begin position="540"/>
        <end position="551"/>
    </location>
</feature>
<dbReference type="PANTHER" id="PTHR43767">
    <property type="entry name" value="LONG-CHAIN-FATTY-ACID--COA LIGASE"/>
    <property type="match status" value="1"/>
</dbReference>
<dbReference type="Gene3D" id="3.30.300.30">
    <property type="match status" value="1"/>
</dbReference>
<evidence type="ECO:0000256" key="3">
    <source>
        <dbReference type="ARBA" id="ARBA00026121"/>
    </source>
</evidence>
<comment type="catalytic activity">
    <reaction evidence="4">
        <text>a long-chain fatty acid + ATP + CoA = a long-chain fatty acyl-CoA + AMP + diphosphate</text>
        <dbReference type="Rhea" id="RHEA:15421"/>
        <dbReference type="ChEBI" id="CHEBI:30616"/>
        <dbReference type="ChEBI" id="CHEBI:33019"/>
        <dbReference type="ChEBI" id="CHEBI:57287"/>
        <dbReference type="ChEBI" id="CHEBI:57560"/>
        <dbReference type="ChEBI" id="CHEBI:83139"/>
        <dbReference type="ChEBI" id="CHEBI:456215"/>
        <dbReference type="EC" id="6.2.1.3"/>
    </reaction>
</comment>
<comment type="similarity">
    <text evidence="1">Belongs to the ATP-dependent AMP-binding enzyme family.</text>
</comment>
<proteinExistence type="inferred from homology"/>
<dbReference type="CDD" id="cd17631">
    <property type="entry name" value="FACL_FadD13-like"/>
    <property type="match status" value="1"/>
</dbReference>
<evidence type="ECO:0000259" key="11">
    <source>
        <dbReference type="Pfam" id="PF13193"/>
    </source>
</evidence>
<dbReference type="PANTHER" id="PTHR43767:SF1">
    <property type="entry name" value="NONRIBOSOMAL PEPTIDE SYNTHASE PES1 (EUROFUNG)-RELATED"/>
    <property type="match status" value="1"/>
</dbReference>
<evidence type="ECO:0000256" key="6">
    <source>
        <dbReference type="ARBA" id="ARBA00076959"/>
    </source>
</evidence>
<dbReference type="InterPro" id="IPR000873">
    <property type="entry name" value="AMP-dep_synth/lig_dom"/>
</dbReference>
<accession>A0A9X3BJQ0</accession>
<name>A0A9X3BJQ0_9MYCO</name>
<feature type="domain" description="AMP-dependent synthetase/ligase" evidence="10">
    <location>
        <begin position="25"/>
        <end position="386"/>
    </location>
</feature>
<sequence length="551" mass="58647">MTVTGTTPVEQPDLARRQNWANQVARHALMQPSATALRHRGATTTWAELDRRITALAGALHRRGVGFGDRVLILMLNRPEFIETSVAVSKLGAIAVPVNFRMTPPEIAFLVSDCQAAVVVTEPVLAGVATAVRDLDATLDTVIVAGGATEDRVLGYEDLLAENAPCPAVDIPDDSPALIMYTSGTTGRPKGAVLTHNNLAGQALTHLFTSGADINHDIGFIGVPLFHIAGIGNMIPGLLLGRPTVVYPLGAFDPGELLDVLAAEQVTGIFLVPAQWQAVCAAQRAAPRDLKLRVLSWGAAPASDTLLREMADTFPGAQILAAFGQTEMSPVTCMLLGEDALRKLGSVGKVIPTVSARIVDDEMNDVPVGQVGEIVYRAPTLMTGYWNDPAATAEAFAGGWFHSGDLVRQDEEGYIWVVDRKKDMIISGGENIYCAEVENVLAGHPDIVEVAVIGRGHEKWGEIPVAVVVVRSSLRSSGEAALSLADLDEFLTARLARYKHPKALEIVEALPRNPAGKVLKTELRARFAAGNEIDARESSTRTTVSAGPQPG</sequence>
<reference evidence="12" key="1">
    <citation type="submission" date="2020-07" db="EMBL/GenBank/DDBJ databases">
        <authorList>
            <person name="Pettersson B.M.F."/>
            <person name="Behra P.R.K."/>
            <person name="Ramesh M."/>
            <person name="Das S."/>
            <person name="Dasgupta S."/>
            <person name="Kirsebom L.A."/>
        </authorList>
    </citation>
    <scope>NUCLEOTIDE SEQUENCE</scope>
    <source>
        <strain evidence="12">DSM 45406</strain>
    </source>
</reference>
<evidence type="ECO:0000256" key="2">
    <source>
        <dbReference type="ARBA" id="ARBA00022598"/>
    </source>
</evidence>
<evidence type="ECO:0000313" key="13">
    <source>
        <dbReference type="Proteomes" id="UP001140272"/>
    </source>
</evidence>
<evidence type="ECO:0000256" key="5">
    <source>
        <dbReference type="ARBA" id="ARBA00069710"/>
    </source>
</evidence>
<evidence type="ECO:0000256" key="1">
    <source>
        <dbReference type="ARBA" id="ARBA00006432"/>
    </source>
</evidence>
<dbReference type="EC" id="6.2.1.3" evidence="3"/>
<dbReference type="SUPFAM" id="SSF56801">
    <property type="entry name" value="Acetyl-CoA synthetase-like"/>
    <property type="match status" value="1"/>
</dbReference>
<feature type="region of interest" description="Disordered" evidence="9">
    <location>
        <begin position="532"/>
        <end position="551"/>
    </location>
</feature>
<dbReference type="Gene3D" id="3.40.50.12780">
    <property type="entry name" value="N-terminal domain of ligase-like"/>
    <property type="match status" value="1"/>
</dbReference>
<organism evidence="12 13">
    <name type="scientific">Mycolicibacterium rufum</name>
    <dbReference type="NCBI Taxonomy" id="318424"/>
    <lineage>
        <taxon>Bacteria</taxon>
        <taxon>Bacillati</taxon>
        <taxon>Actinomycetota</taxon>
        <taxon>Actinomycetes</taxon>
        <taxon>Mycobacteriales</taxon>
        <taxon>Mycobacteriaceae</taxon>
        <taxon>Mycolicibacterium</taxon>
    </lineage>
</organism>
<dbReference type="GO" id="GO:0004467">
    <property type="term" value="F:long-chain fatty acid-CoA ligase activity"/>
    <property type="evidence" value="ECO:0007669"/>
    <property type="project" value="UniProtKB-EC"/>
</dbReference>
<evidence type="ECO:0000256" key="8">
    <source>
        <dbReference type="ARBA" id="ARBA00083882"/>
    </source>
</evidence>
<dbReference type="NCBIfam" id="NF005857">
    <property type="entry name" value="PRK07786.1"/>
    <property type="match status" value="1"/>
</dbReference>
<protein>
    <recommendedName>
        <fullName evidence="5">Long-chain-fatty-acid--CoA ligase FadD13</fullName>
        <ecNumber evidence="3">6.2.1.3</ecNumber>
    </recommendedName>
    <alternativeName>
        <fullName evidence="6">Fatty acyl-CoA ligase</fullName>
    </alternativeName>
    <alternativeName>
        <fullName evidence="8">Fatty acyl-CoA synthetase</fullName>
    </alternativeName>
    <alternativeName>
        <fullName evidence="7">Very-long-chain fatty-acyl-CoA synthetase</fullName>
    </alternativeName>
</protein>
<comment type="caution">
    <text evidence="12">The sequence shown here is derived from an EMBL/GenBank/DDBJ whole genome shotgun (WGS) entry which is preliminary data.</text>
</comment>
<evidence type="ECO:0000259" key="10">
    <source>
        <dbReference type="Pfam" id="PF00501"/>
    </source>
</evidence>
<gene>
    <name evidence="12" type="ORF">H7H73_28000</name>
</gene>
<evidence type="ECO:0000256" key="7">
    <source>
        <dbReference type="ARBA" id="ARBA00080667"/>
    </source>
</evidence>
<evidence type="ECO:0000256" key="9">
    <source>
        <dbReference type="SAM" id="MobiDB-lite"/>
    </source>
</evidence>